<accession>A0A2M8KDK7</accession>
<organism evidence="2 3">
    <name type="scientific">Candidatus Portnoybacteria bacterium CG10_big_fil_rev_8_21_14_0_10_36_7</name>
    <dbReference type="NCBI Taxonomy" id="1974812"/>
    <lineage>
        <taxon>Bacteria</taxon>
        <taxon>Candidatus Portnoyibacteriota</taxon>
    </lineage>
</organism>
<protein>
    <recommendedName>
        <fullName evidence="4">ABC transporter substrate-binding protein</fullName>
    </recommendedName>
</protein>
<gene>
    <name evidence="2" type="ORF">COU81_03150</name>
</gene>
<dbReference type="PANTHER" id="PTHR43649">
    <property type="entry name" value="ARABINOSE-BINDING PROTEIN-RELATED"/>
    <property type="match status" value="1"/>
</dbReference>
<evidence type="ECO:0000313" key="3">
    <source>
        <dbReference type="Proteomes" id="UP000231450"/>
    </source>
</evidence>
<dbReference type="InterPro" id="IPR006059">
    <property type="entry name" value="SBP"/>
</dbReference>
<dbReference type="Proteomes" id="UP000231450">
    <property type="component" value="Unassembled WGS sequence"/>
</dbReference>
<dbReference type="Pfam" id="PF01547">
    <property type="entry name" value="SBP_bac_1"/>
    <property type="match status" value="1"/>
</dbReference>
<name>A0A2M8KDK7_9BACT</name>
<evidence type="ECO:0000256" key="1">
    <source>
        <dbReference type="SAM" id="Phobius"/>
    </source>
</evidence>
<keyword evidence="1" id="KW-0472">Membrane</keyword>
<dbReference type="SUPFAM" id="SSF53850">
    <property type="entry name" value="Periplasmic binding protein-like II"/>
    <property type="match status" value="1"/>
</dbReference>
<dbReference type="InterPro" id="IPR050490">
    <property type="entry name" value="Bact_solute-bd_prot1"/>
</dbReference>
<evidence type="ECO:0000313" key="2">
    <source>
        <dbReference type="EMBL" id="PJE57995.1"/>
    </source>
</evidence>
<dbReference type="EMBL" id="PFDW01000065">
    <property type="protein sequence ID" value="PJE57995.1"/>
    <property type="molecule type" value="Genomic_DNA"/>
</dbReference>
<dbReference type="PANTHER" id="PTHR43649:SF12">
    <property type="entry name" value="DIACETYLCHITOBIOSE BINDING PROTEIN DASA"/>
    <property type="match status" value="1"/>
</dbReference>
<keyword evidence="1" id="KW-0812">Transmembrane</keyword>
<comment type="caution">
    <text evidence="2">The sequence shown here is derived from an EMBL/GenBank/DDBJ whole genome shotgun (WGS) entry which is preliminary data.</text>
</comment>
<proteinExistence type="predicted"/>
<reference evidence="3" key="1">
    <citation type="submission" date="2017-09" db="EMBL/GenBank/DDBJ databases">
        <title>Depth-based differentiation of microbial function through sediment-hosted aquifers and enrichment of novel symbionts in the deep terrestrial subsurface.</title>
        <authorList>
            <person name="Probst A.J."/>
            <person name="Ladd B."/>
            <person name="Jarett J.K."/>
            <person name="Geller-Mcgrath D.E."/>
            <person name="Sieber C.M.K."/>
            <person name="Emerson J.B."/>
            <person name="Anantharaman K."/>
            <person name="Thomas B.C."/>
            <person name="Malmstrom R."/>
            <person name="Stieglmeier M."/>
            <person name="Klingl A."/>
            <person name="Woyke T."/>
            <person name="Ryan C.M."/>
            <person name="Banfield J.F."/>
        </authorList>
    </citation>
    <scope>NUCLEOTIDE SEQUENCE [LARGE SCALE GENOMIC DNA]</scope>
</reference>
<dbReference type="Gene3D" id="3.40.190.10">
    <property type="entry name" value="Periplasmic binding protein-like II"/>
    <property type="match status" value="1"/>
</dbReference>
<dbReference type="AlphaFoldDB" id="A0A2M8KDK7"/>
<keyword evidence="1" id="KW-1133">Transmembrane helix</keyword>
<feature type="transmembrane region" description="Helical" evidence="1">
    <location>
        <begin position="5"/>
        <end position="25"/>
    </location>
</feature>
<evidence type="ECO:0008006" key="4">
    <source>
        <dbReference type="Google" id="ProtNLM"/>
    </source>
</evidence>
<sequence length="439" mass="49350">MDKKILILSISGALLVLVIGLIIFLGRVPFTPTINADLTMLGVFDDENIWDDMIYEFNGINKNIQIDYQQLPIDTYESAILDRLASQQPLDLFMVHSSWMPRYATKVLPVGEINLSLKQFKDSFADVAVQDFVSSDNQILGVPFYGDTLALYYNKTMFNESGIAKPPKTWEEFMQDVEKLTVKDEQGNVLVAGAAIGTGANINRAPDILSVLMMQTGTKMTNEDNTEATFNRLVDYQNSYFDAGQDALRFYTDFANPQKKSYTWGASKSFSYSIDAFAYARAAMLLNYQYNRSVIDDKAPNLKYDVVNLPQISSSGVVNYASYFGLAMPKTISQASQEAAEIFLTWLATDEAQAKYMELSGKPPINKSQIALASDDLDLSVFATQILTARSWFEVDNRQVDSEFINMIESVVMGKRTLKDALDESADRLTFLMRQRNEQ</sequence>